<proteinExistence type="predicted"/>
<reference evidence="3" key="1">
    <citation type="submission" date="2016-06" db="UniProtKB">
        <authorList>
            <consortium name="WormBaseParasite"/>
        </authorList>
    </citation>
    <scope>IDENTIFICATION</scope>
</reference>
<evidence type="ECO:0000313" key="2">
    <source>
        <dbReference type="Proteomes" id="UP000050794"/>
    </source>
</evidence>
<evidence type="ECO:0000313" key="3">
    <source>
        <dbReference type="WBParaSite" id="TCNE_0002001601-mRNA-1"/>
    </source>
</evidence>
<sequence>MGTREISLCPDASACDLSSGDFELVSMTENRERRSDIPGFRWIFCNTCGKTATAGATLYRWRLGTVDLQQHPTGDEGSLQEGLSIHLVHLGALSV</sequence>
<organism evidence="2 3">
    <name type="scientific">Toxocara canis</name>
    <name type="common">Canine roundworm</name>
    <dbReference type="NCBI Taxonomy" id="6265"/>
    <lineage>
        <taxon>Eukaryota</taxon>
        <taxon>Metazoa</taxon>
        <taxon>Ecdysozoa</taxon>
        <taxon>Nematoda</taxon>
        <taxon>Chromadorea</taxon>
        <taxon>Rhabditida</taxon>
        <taxon>Spirurina</taxon>
        <taxon>Ascaridomorpha</taxon>
        <taxon>Ascaridoidea</taxon>
        <taxon>Toxocaridae</taxon>
        <taxon>Toxocara</taxon>
    </lineage>
</organism>
<accession>A0A183VGZ2</accession>
<dbReference type="Proteomes" id="UP000050794">
    <property type="component" value="Unassembled WGS sequence"/>
</dbReference>
<gene>
    <name evidence="1" type="ORF">TCNE_LOCUS20012</name>
</gene>
<dbReference type="EMBL" id="UYWY01027990">
    <property type="protein sequence ID" value="VDM51333.1"/>
    <property type="molecule type" value="Genomic_DNA"/>
</dbReference>
<keyword evidence="2" id="KW-1185">Reference proteome</keyword>
<evidence type="ECO:0000313" key="1">
    <source>
        <dbReference type="EMBL" id="VDM51333.1"/>
    </source>
</evidence>
<dbReference type="WBParaSite" id="TCNE_0002001601-mRNA-1">
    <property type="protein sequence ID" value="TCNE_0002001601-mRNA-1"/>
    <property type="gene ID" value="TCNE_0002001601"/>
</dbReference>
<name>A0A183VGZ2_TOXCA</name>
<dbReference type="AlphaFoldDB" id="A0A183VGZ2"/>
<protein>
    <submittedName>
        <fullName evidence="3">CENP-V/GFA domain-containing protein</fullName>
    </submittedName>
</protein>
<reference evidence="1 2" key="2">
    <citation type="submission" date="2018-11" db="EMBL/GenBank/DDBJ databases">
        <authorList>
            <consortium name="Pathogen Informatics"/>
        </authorList>
    </citation>
    <scope>NUCLEOTIDE SEQUENCE [LARGE SCALE GENOMIC DNA]</scope>
</reference>